<dbReference type="Proteomes" id="UP000277671">
    <property type="component" value="Unassembled WGS sequence"/>
</dbReference>
<dbReference type="RefSeq" id="WP_121161194.1">
    <property type="nucleotide sequence ID" value="NZ_RBKT01000001.1"/>
</dbReference>
<dbReference type="PANTHER" id="PTHR43398">
    <property type="entry name" value="DOLICHOL-PHOSPHATE MANNOSYLTRANSFERASE SUBUNIT 1"/>
    <property type="match status" value="1"/>
</dbReference>
<proteinExistence type="inferred from homology"/>
<evidence type="ECO:0000256" key="3">
    <source>
        <dbReference type="ARBA" id="ARBA00022679"/>
    </source>
</evidence>
<comment type="caution">
    <text evidence="5">The sequence shown here is derived from an EMBL/GenBank/DDBJ whole genome shotgun (WGS) entry which is preliminary data.</text>
</comment>
<dbReference type="InterPro" id="IPR001173">
    <property type="entry name" value="Glyco_trans_2-like"/>
</dbReference>
<evidence type="ECO:0000313" key="5">
    <source>
        <dbReference type="EMBL" id="RKR93103.1"/>
    </source>
</evidence>
<keyword evidence="6" id="KW-1185">Reference proteome</keyword>
<dbReference type="GO" id="GO:0004582">
    <property type="term" value="F:dolichyl-phosphate beta-D-mannosyltransferase activity"/>
    <property type="evidence" value="ECO:0007669"/>
    <property type="project" value="InterPro"/>
</dbReference>
<dbReference type="InterPro" id="IPR039528">
    <property type="entry name" value="DPM1-like"/>
</dbReference>
<evidence type="ECO:0000313" key="6">
    <source>
        <dbReference type="Proteomes" id="UP000277671"/>
    </source>
</evidence>
<evidence type="ECO:0000256" key="1">
    <source>
        <dbReference type="ARBA" id="ARBA00006739"/>
    </source>
</evidence>
<reference evidence="5 6" key="1">
    <citation type="submission" date="2018-10" db="EMBL/GenBank/DDBJ databases">
        <title>Sequencing the genomes of 1000 actinobacteria strains.</title>
        <authorList>
            <person name="Klenk H.-P."/>
        </authorList>
    </citation>
    <scope>NUCLEOTIDE SEQUENCE [LARGE SCALE GENOMIC DNA]</scope>
    <source>
        <strain evidence="5 6">DSM 45175</strain>
    </source>
</reference>
<organism evidence="5 6">
    <name type="scientific">Micromonospora pisi</name>
    <dbReference type="NCBI Taxonomy" id="589240"/>
    <lineage>
        <taxon>Bacteria</taxon>
        <taxon>Bacillati</taxon>
        <taxon>Actinomycetota</taxon>
        <taxon>Actinomycetes</taxon>
        <taxon>Micromonosporales</taxon>
        <taxon>Micromonosporaceae</taxon>
        <taxon>Micromonospora</taxon>
    </lineage>
</organism>
<gene>
    <name evidence="5" type="ORF">BDK92_7616</name>
</gene>
<feature type="domain" description="Glycosyltransferase 2-like" evidence="4">
    <location>
        <begin position="22"/>
        <end position="185"/>
    </location>
</feature>
<dbReference type="AlphaFoldDB" id="A0A495JVP8"/>
<evidence type="ECO:0000259" key="4">
    <source>
        <dbReference type="Pfam" id="PF00535"/>
    </source>
</evidence>
<protein>
    <submittedName>
        <fullName evidence="5">Dolichol-phosphate mannosyltransferase</fullName>
    </submittedName>
</protein>
<accession>A0A495JVP8</accession>
<keyword evidence="3 5" id="KW-0808">Transferase</keyword>
<dbReference type="EMBL" id="RBKT01000001">
    <property type="protein sequence ID" value="RKR93103.1"/>
    <property type="molecule type" value="Genomic_DNA"/>
</dbReference>
<dbReference type="FunFam" id="3.90.550.10:FF:000122">
    <property type="entry name" value="Dolichol-phosphate mannosyltransferase subunit 1"/>
    <property type="match status" value="1"/>
</dbReference>
<sequence length="269" mass="29457">MSEVTGAVERTAGYPGVGRVLVVIPTYNEAENVVIITERLRQAVPAVEILIADDNSPDGTGAVADRLAAADEYVHVLHRSGKQGLGAAYVAGFRWAREHGYDAVVEMDADGSHAPEELTRLLDAARDADVVIGSRWTSGGEVVNWPWHRQLLSRGGNLYTRVALGMPVSDATGGYRIYRVPALDKMDFESVTSQGYSFQVELSWRAHRAGLRTVEVPITFAEREHGTSKMSPLIVGEALWRVTLWCLSERRPGLGGSRRGYGDSTPRWP</sequence>
<evidence type="ECO:0000256" key="2">
    <source>
        <dbReference type="ARBA" id="ARBA00022676"/>
    </source>
</evidence>
<dbReference type="InterPro" id="IPR029044">
    <property type="entry name" value="Nucleotide-diphossugar_trans"/>
</dbReference>
<dbReference type="OrthoDB" id="9810303at2"/>
<dbReference type="Pfam" id="PF00535">
    <property type="entry name" value="Glycos_transf_2"/>
    <property type="match status" value="1"/>
</dbReference>
<dbReference type="CDD" id="cd06442">
    <property type="entry name" value="DPM1_like"/>
    <property type="match status" value="1"/>
</dbReference>
<dbReference type="PANTHER" id="PTHR43398:SF1">
    <property type="entry name" value="DOLICHOL-PHOSPHATE MANNOSYLTRANSFERASE SUBUNIT 1"/>
    <property type="match status" value="1"/>
</dbReference>
<name>A0A495JVP8_9ACTN</name>
<dbReference type="GO" id="GO:0009247">
    <property type="term" value="P:glycolipid biosynthetic process"/>
    <property type="evidence" value="ECO:0007669"/>
    <property type="project" value="TreeGrafter"/>
</dbReference>
<dbReference type="SUPFAM" id="SSF53448">
    <property type="entry name" value="Nucleotide-diphospho-sugar transferases"/>
    <property type="match status" value="1"/>
</dbReference>
<dbReference type="GO" id="GO:0016020">
    <property type="term" value="C:membrane"/>
    <property type="evidence" value="ECO:0007669"/>
    <property type="project" value="GOC"/>
</dbReference>
<keyword evidence="2 5" id="KW-0328">Glycosyltransferase</keyword>
<comment type="similarity">
    <text evidence="1">Belongs to the glycosyltransferase 2 family.</text>
</comment>
<dbReference type="Gene3D" id="3.90.550.10">
    <property type="entry name" value="Spore Coat Polysaccharide Biosynthesis Protein SpsA, Chain A"/>
    <property type="match status" value="1"/>
</dbReference>